<accession>A0AAJ6YFB8</accession>
<evidence type="ECO:0000313" key="7">
    <source>
        <dbReference type="RefSeq" id="XP_011497021.1"/>
    </source>
</evidence>
<sequence>MDELLLQIVKEAQNAKYQNLKEAAQDAYDFLDKQQGLIRDPPHELRAKFLRAIQLAFETKRNKLIAFALSGLHKMLRDDRFQSQYEPEDDSLWLPAQMLHAMGSILSQSDDTQTAMLKVLLQVSCCRYWTMNGRLIITILTTCYEAFEYGNQAVKTAAQATISQTLRSFCLFLDEECYEMDENSKRNKSIHERGVACFNETLPIFQYICCKLDEAQNARNSSTVVFLLESLLTLTSSMPQKINTSFHFTTFLWQKFCPALIAFLGTPRVDKYFTSREGKDLEIGRGSGYLTSSLGFNSHQAKTIYSIGIELVRLVGCVGALRPVLESVFHRMLLYPPPQQRLESLKALKELLQNPSRIIDFAGPLLILEDKSNQLQSDMALMRLAMDSIEESTNASLPLLQASVSCVVAMLSSLQELCDGNIINCNYTYTINSLYDDLESCDYRGPLTYQSMARLPKTYREQLELMKKNVSNSNLSGYKLSKSEESINTNSPKSEIIEDLMEEVNNCYEDTEYDLVNEHERIRLEKLPKHLHVGRQCIEEYNIDVQRHNARKFVKMLRQDVIPSVFKLRSNIEVDEALQNFASNYCQGVFAAQQMVEGQIESNAKNCALITIMNADGIYLATYAALLLNLKLIRINYYVNPSCQIPINEEQFVEEVHGAGVLVYLSATWLSELYQQILVCNLMEKCGYNPFSNDNNALINVLIDIDGITGSYTGGQVLSDYLRLEKAQLSRNELTPEAKAGAKLSRRIITCCWDSMITVLSMGLNPNQDETTKGIIKNDCKNVVKDTIVLALEGLHRAATLSNVLGLQYRCGAIFALLAKTACSEQLISKLRRTKNVLRLKLQNKATNIHTSHALSMEILLGRSLELGSHGTDCWPHVITCCLYVSKLEHDFFGKNQNIVFLKPVKKEKKEFNNQKINCKSIQDKLHMSFNIVDDDDTCVDVYGFLSTSYTQTTISESIPEIIQESNADSLFDGFLPAEYAAKIVCALSQKVDRLFENAALKLNLRALCSFLRALCQASKDQLFKSNDDTTGNKKIWWRRNKPHDEELNLLLSRLGQVILKCVKSGRPLIHIMRVWSILGPHFMEAACHKDHGISKKAVQCIHDTIAVLLNDQRELSHFHFNEALFKPFENILCLELCDNDVQDQIISCICEFVETNRREIRSGWRPLFGALKVASIGNAECVESAPLLEVFRIFLTTDNTLVFANAALDCILCLLKHVRGISDPEIFQKELKNDTEQFNDTEDRRMKLCLESLRYLLSCSNILTSMYQMPTCPIFHSATRIPMSSIPQYVDPVIPNLQTAFFDYKMESLNNIVPNVSTSQDSKFTNLQSIDQPSGILRVWYLLIEGLASAMMICPKKYQPHTLEMLFHLLRNTLNTPGPFFGLYCINHLLLPMVQNWLRKISKIYRGWDDFAVSFKQCCGLTTDLIVDFIDNLQGPAVKKNENLLSVTTLMLKQFFMVMAECIVQPIESIARLGCACIRHVLISSGPNLTSEQWDVCGVACHRACFNSLQELHQLTMAFSPCSESFYGDIAKIKVAVRSDATPEETERLHQLATQVFLLENQRNENVSQSSDEKSYVFLFHSPLIASTLKHKFYFIRIQMRALVIGLLVHQMLLQCIANVLLQGSETSMPRHYNVFMSPMISSTKHSIFTFLTHLEPQHLDNFLSALDLSYIAAIKFDSRPGLKFLLQKVANLRRPANLYRQARTAWTVKIFSLFELCLYEVSKNNVDLELVTDLLNGVIHIIPKYKKLLKYLNLLQTTFEELCNTYVDITLDKDGRYTKVDMIEAENFYFILSQPDIYAEIMRDPLNQKFPNEITKNDYQVDKNSINFGKSALNVEMNILGEEEEDYYRSFCLSNLATEYSIDSGSPSAPDTYNSRSISRLGFSNSQVIYIDHSRGIPLEDLMNPFNELCIHTPKIFGQEKKVFRYKTVIRNSKSYILDNNQFSNKSNKTFKAIGYPKLNKWKSDDCLLYKRCKLNFIKKNDIDTFMKRKNFCFRSKSMVELRRSKEIYIMRHNFITILKKKSLKSQKESLKRVKILLEEFEKSTRGYHTNPFMEDEKQILMTNRCFNSIDDAKQPNCQDNSDSEIHRKVWADMVGATLEFVLTLTDEQLAPLLPVLFNGVKILIQNAFESILRQRLSTLFQRITSIYGLTVAATNSDTGDDRQ</sequence>
<name>A0AAJ6YFB8_9HYME</name>
<dbReference type="SMART" id="SM00222">
    <property type="entry name" value="Sec7"/>
    <property type="match status" value="1"/>
</dbReference>
<dbReference type="RefSeq" id="XP_011497021.1">
    <property type="nucleotide sequence ID" value="XM_011498719.1"/>
</dbReference>
<dbReference type="GO" id="GO:0005085">
    <property type="term" value="F:guanyl-nucleotide exchange factor activity"/>
    <property type="evidence" value="ECO:0007669"/>
    <property type="project" value="InterPro"/>
</dbReference>
<evidence type="ECO:0000313" key="6">
    <source>
        <dbReference type="Proteomes" id="UP000695007"/>
    </source>
</evidence>
<evidence type="ECO:0000256" key="1">
    <source>
        <dbReference type="ARBA" id="ARBA00004370"/>
    </source>
</evidence>
<keyword evidence="4" id="KW-0472">Membrane</keyword>
<dbReference type="KEGG" id="csol:105361511"/>
<dbReference type="InterPro" id="IPR032629">
    <property type="entry name" value="DCB_dom"/>
</dbReference>
<feature type="domain" description="SEC7" evidence="5">
    <location>
        <begin position="430"/>
        <end position="682"/>
    </location>
</feature>
<keyword evidence="3" id="KW-0963">Cytoplasm</keyword>
<evidence type="ECO:0000256" key="4">
    <source>
        <dbReference type="ARBA" id="ARBA00023136"/>
    </source>
</evidence>
<gene>
    <name evidence="7" type="primary">LOC105361511</name>
</gene>
<comment type="subcellular location">
    <subcellularLocation>
        <location evidence="2">Cytoplasm</location>
    </subcellularLocation>
    <subcellularLocation>
        <location evidence="1">Membrane</location>
    </subcellularLocation>
</comment>
<organism evidence="6 7">
    <name type="scientific">Ceratosolen solmsi marchali</name>
    <dbReference type="NCBI Taxonomy" id="326594"/>
    <lineage>
        <taxon>Eukaryota</taxon>
        <taxon>Metazoa</taxon>
        <taxon>Ecdysozoa</taxon>
        <taxon>Arthropoda</taxon>
        <taxon>Hexapoda</taxon>
        <taxon>Insecta</taxon>
        <taxon>Pterygota</taxon>
        <taxon>Neoptera</taxon>
        <taxon>Endopterygota</taxon>
        <taxon>Hymenoptera</taxon>
        <taxon>Apocrita</taxon>
        <taxon>Proctotrupomorpha</taxon>
        <taxon>Chalcidoidea</taxon>
        <taxon>Agaonidae</taxon>
        <taxon>Agaoninae</taxon>
        <taxon>Ceratosolen</taxon>
    </lineage>
</organism>
<dbReference type="InterPro" id="IPR035999">
    <property type="entry name" value="Sec7_dom_sf"/>
</dbReference>
<dbReference type="Pfam" id="PF16213">
    <property type="entry name" value="DCB"/>
    <property type="match status" value="1"/>
</dbReference>
<dbReference type="Pfam" id="PF09324">
    <property type="entry name" value="Sec7-like_HDS"/>
    <property type="match status" value="1"/>
</dbReference>
<dbReference type="SUPFAM" id="SSF48425">
    <property type="entry name" value="Sec7 domain"/>
    <property type="match status" value="1"/>
</dbReference>
<dbReference type="Gene3D" id="1.10.1000.11">
    <property type="entry name" value="Arf Nucleotide-binding Site Opener,domain 2"/>
    <property type="match status" value="1"/>
</dbReference>
<dbReference type="InterPro" id="IPR023394">
    <property type="entry name" value="Sec7_C_sf"/>
</dbReference>
<proteinExistence type="predicted"/>
<protein>
    <submittedName>
        <fullName evidence="7">Brefeldin A-inhibited guanine nucleotide-exchange protein 3</fullName>
    </submittedName>
</protein>
<dbReference type="PANTHER" id="PTHR10663:SF344">
    <property type="entry name" value="BREFELDIN A-INHIBITED GUANINE NUCLEOTIDE-EXCHANGE PROTEIN 3"/>
    <property type="match status" value="1"/>
</dbReference>
<evidence type="ECO:0000256" key="3">
    <source>
        <dbReference type="ARBA" id="ARBA00022490"/>
    </source>
</evidence>
<dbReference type="InterPro" id="IPR000904">
    <property type="entry name" value="Sec7_dom"/>
</dbReference>
<reference evidence="7" key="1">
    <citation type="submission" date="2025-08" db="UniProtKB">
        <authorList>
            <consortium name="RefSeq"/>
        </authorList>
    </citation>
    <scope>IDENTIFICATION</scope>
</reference>
<dbReference type="InterPro" id="IPR015403">
    <property type="entry name" value="Mon2/Sec7/BIG1-like_HDS"/>
</dbReference>
<dbReference type="GO" id="GO:0005737">
    <property type="term" value="C:cytoplasm"/>
    <property type="evidence" value="ECO:0007669"/>
    <property type="project" value="UniProtKB-SubCell"/>
</dbReference>
<keyword evidence="6" id="KW-1185">Reference proteome</keyword>
<dbReference type="Proteomes" id="UP000695007">
    <property type="component" value="Unplaced"/>
</dbReference>
<evidence type="ECO:0000259" key="5">
    <source>
        <dbReference type="SMART" id="SM00222"/>
    </source>
</evidence>
<dbReference type="GO" id="GO:0032012">
    <property type="term" value="P:regulation of ARF protein signal transduction"/>
    <property type="evidence" value="ECO:0007669"/>
    <property type="project" value="InterPro"/>
</dbReference>
<evidence type="ECO:0000256" key="2">
    <source>
        <dbReference type="ARBA" id="ARBA00004496"/>
    </source>
</evidence>
<dbReference type="PANTHER" id="PTHR10663">
    <property type="entry name" value="GUANYL-NUCLEOTIDE EXCHANGE FACTOR"/>
    <property type="match status" value="1"/>
</dbReference>
<dbReference type="GO" id="GO:0016020">
    <property type="term" value="C:membrane"/>
    <property type="evidence" value="ECO:0007669"/>
    <property type="project" value="UniProtKB-SubCell"/>
</dbReference>
<dbReference type="GeneID" id="105361511"/>